<dbReference type="Proteomes" id="UP000318010">
    <property type="component" value="Unassembled WGS sequence"/>
</dbReference>
<dbReference type="Gene3D" id="3.40.50.2000">
    <property type="entry name" value="Glycogen Phosphorylase B"/>
    <property type="match status" value="1"/>
</dbReference>
<organism evidence="2 3">
    <name type="scientific">Mucilaginibacter achroorhodeus</name>
    <dbReference type="NCBI Taxonomy" id="2599294"/>
    <lineage>
        <taxon>Bacteria</taxon>
        <taxon>Pseudomonadati</taxon>
        <taxon>Bacteroidota</taxon>
        <taxon>Sphingobacteriia</taxon>
        <taxon>Sphingobacteriales</taxon>
        <taxon>Sphingobacteriaceae</taxon>
        <taxon>Mucilaginibacter</taxon>
    </lineage>
</organism>
<evidence type="ECO:0000313" key="3">
    <source>
        <dbReference type="Proteomes" id="UP000318010"/>
    </source>
</evidence>
<keyword evidence="3" id="KW-1185">Reference proteome</keyword>
<protein>
    <submittedName>
        <fullName evidence="2">Glycosyltransferase family 4 protein</fullName>
    </submittedName>
</protein>
<dbReference type="RefSeq" id="WP_146271822.1">
    <property type="nucleotide sequence ID" value="NZ_VOEI01000004.1"/>
</dbReference>
<dbReference type="AlphaFoldDB" id="A0A563U199"/>
<dbReference type="Pfam" id="PF13524">
    <property type="entry name" value="Glyco_trans_1_2"/>
    <property type="match status" value="1"/>
</dbReference>
<dbReference type="GO" id="GO:0016740">
    <property type="term" value="F:transferase activity"/>
    <property type="evidence" value="ECO:0007669"/>
    <property type="project" value="UniProtKB-KW"/>
</dbReference>
<reference evidence="2 3" key="1">
    <citation type="submission" date="2019-07" db="EMBL/GenBank/DDBJ databases">
        <authorList>
            <person name="Kim J."/>
        </authorList>
    </citation>
    <scope>NUCLEOTIDE SEQUENCE [LARGE SCALE GENOMIC DNA]</scope>
    <source>
        <strain evidence="2 3">MJ1a</strain>
    </source>
</reference>
<keyword evidence="2" id="KW-0808">Transferase</keyword>
<dbReference type="InterPro" id="IPR055259">
    <property type="entry name" value="YkvP/CgeB_Glyco_trans-like"/>
</dbReference>
<gene>
    <name evidence="2" type="ORF">FPZ42_12340</name>
</gene>
<proteinExistence type="predicted"/>
<feature type="domain" description="Spore protein YkvP/CgeB glycosyl transferase-like" evidence="1">
    <location>
        <begin position="246"/>
        <end position="374"/>
    </location>
</feature>
<evidence type="ECO:0000259" key="1">
    <source>
        <dbReference type="Pfam" id="PF13524"/>
    </source>
</evidence>
<comment type="caution">
    <text evidence="2">The sequence shown here is derived from an EMBL/GenBank/DDBJ whole genome shotgun (WGS) entry which is preliminary data.</text>
</comment>
<sequence>MDVFDSSPKKICLITPGHISTNPRLVKEAIALSSLGMQVHIIFTQYVASQIPFDENILNSHPNWTYDKLDWTGITISSRINRLLGTLLSLLSLSLALKVNRNLFWQVKKAVTSKADLYIAHNLGALPVAAYAAKKNRAKCGFDAEDFHRGETTDELNNEKRKLTIAIENMFIPKVAYLTASSPLISERYTSLYSMAVTTVLNVFPKIRYASKNEKFDDVLQLFWFSQTIGPGRGLEAIIKAINISKTAVNLHLLGQISHSYAEVLISNADLEYCNIKFHKTVSSDDVFSLASKFDIGFAAEPKVPANRDICLTNKLFTYLQSGLAVFASNTSAQKKFFEAHSGIGELYSDEHQLAEFISKYHNNREKLANAKKRSLAFSIDELNWEIEKRKFIDVIQKALNA</sequence>
<dbReference type="SUPFAM" id="SSF53756">
    <property type="entry name" value="UDP-Glycosyltransferase/glycogen phosphorylase"/>
    <property type="match status" value="1"/>
</dbReference>
<dbReference type="OrthoDB" id="1406894at2"/>
<accession>A0A563U199</accession>
<evidence type="ECO:0000313" key="2">
    <source>
        <dbReference type="EMBL" id="TWR25387.1"/>
    </source>
</evidence>
<dbReference type="EMBL" id="VOEI01000004">
    <property type="protein sequence ID" value="TWR25387.1"/>
    <property type="molecule type" value="Genomic_DNA"/>
</dbReference>
<name>A0A563U199_9SPHI</name>